<comment type="caution">
    <text evidence="2">The sequence shown here is derived from an EMBL/GenBank/DDBJ whole genome shotgun (WGS) entry which is preliminary data.</text>
</comment>
<accession>A0AAV7NXT2</accession>
<organism evidence="2 3">
    <name type="scientific">Pleurodeles waltl</name>
    <name type="common">Iberian ribbed newt</name>
    <dbReference type="NCBI Taxonomy" id="8319"/>
    <lineage>
        <taxon>Eukaryota</taxon>
        <taxon>Metazoa</taxon>
        <taxon>Chordata</taxon>
        <taxon>Craniata</taxon>
        <taxon>Vertebrata</taxon>
        <taxon>Euteleostomi</taxon>
        <taxon>Amphibia</taxon>
        <taxon>Batrachia</taxon>
        <taxon>Caudata</taxon>
        <taxon>Salamandroidea</taxon>
        <taxon>Salamandridae</taxon>
        <taxon>Pleurodelinae</taxon>
        <taxon>Pleurodeles</taxon>
    </lineage>
</organism>
<name>A0AAV7NXT2_PLEWA</name>
<feature type="region of interest" description="Disordered" evidence="1">
    <location>
        <begin position="89"/>
        <end position="110"/>
    </location>
</feature>
<evidence type="ECO:0000313" key="2">
    <source>
        <dbReference type="EMBL" id="KAJ1119702.1"/>
    </source>
</evidence>
<dbReference type="EMBL" id="JANPWB010000012">
    <property type="protein sequence ID" value="KAJ1119702.1"/>
    <property type="molecule type" value="Genomic_DNA"/>
</dbReference>
<feature type="compositionally biased region" description="Low complexity" evidence="1">
    <location>
        <begin position="161"/>
        <end position="175"/>
    </location>
</feature>
<protein>
    <submittedName>
        <fullName evidence="2">Uncharacterized protein</fullName>
    </submittedName>
</protein>
<gene>
    <name evidence="2" type="ORF">NDU88_007887</name>
</gene>
<dbReference type="Proteomes" id="UP001066276">
    <property type="component" value="Chromosome 8"/>
</dbReference>
<keyword evidence="3" id="KW-1185">Reference proteome</keyword>
<feature type="region of interest" description="Disordered" evidence="1">
    <location>
        <begin position="145"/>
        <end position="238"/>
    </location>
</feature>
<evidence type="ECO:0000313" key="3">
    <source>
        <dbReference type="Proteomes" id="UP001066276"/>
    </source>
</evidence>
<evidence type="ECO:0000256" key="1">
    <source>
        <dbReference type="SAM" id="MobiDB-lite"/>
    </source>
</evidence>
<proteinExistence type="predicted"/>
<reference evidence="2" key="1">
    <citation type="journal article" date="2022" name="bioRxiv">
        <title>Sequencing and chromosome-scale assembly of the giantPleurodeles waltlgenome.</title>
        <authorList>
            <person name="Brown T."/>
            <person name="Elewa A."/>
            <person name="Iarovenko S."/>
            <person name="Subramanian E."/>
            <person name="Araus A.J."/>
            <person name="Petzold A."/>
            <person name="Susuki M."/>
            <person name="Suzuki K.-i.T."/>
            <person name="Hayashi T."/>
            <person name="Toyoda A."/>
            <person name="Oliveira C."/>
            <person name="Osipova E."/>
            <person name="Leigh N.D."/>
            <person name="Simon A."/>
            <person name="Yun M.H."/>
        </authorList>
    </citation>
    <scope>NUCLEOTIDE SEQUENCE</scope>
    <source>
        <strain evidence="2">20211129_DDA</strain>
        <tissue evidence="2">Liver</tissue>
    </source>
</reference>
<dbReference type="AlphaFoldDB" id="A0AAV7NXT2"/>
<sequence>MVVCSTVGAARVSRTPPGGFPLDLHLRGRGGNEDGSGTMLLLSNHAQASSGVAQNIVLVSVMIRRVIGNYNTYLMLCSLSVRFTARTSTSSPKARRNPSRIGGRECSENPVAFPTGSALHHGRSTWPQATHTACTLRTAGSTCGAIQRPGKASLSRRGPRAHTAPGHATGTGAAPVISAASKGPRGPSLCRRPPPGTPRADPLAHKARPSVSARARFHSSVRVSSGSGRAARERRSVY</sequence>
<feature type="compositionally biased region" description="Low complexity" evidence="1">
    <location>
        <begin position="220"/>
        <end position="229"/>
    </location>
</feature>